<organism evidence="3 4">
    <name type="scientific">Hyphobacterium vulgare</name>
    <dbReference type="NCBI Taxonomy" id="1736751"/>
    <lineage>
        <taxon>Bacteria</taxon>
        <taxon>Pseudomonadati</taxon>
        <taxon>Pseudomonadota</taxon>
        <taxon>Alphaproteobacteria</taxon>
        <taxon>Maricaulales</taxon>
        <taxon>Maricaulaceae</taxon>
        <taxon>Hyphobacterium</taxon>
    </lineage>
</organism>
<evidence type="ECO:0000313" key="4">
    <source>
        <dbReference type="Proteomes" id="UP001595379"/>
    </source>
</evidence>
<gene>
    <name evidence="3" type="ORF">ACFOOR_09350</name>
</gene>
<comment type="similarity">
    <text evidence="1">Belongs to the PRORSD1 family.</text>
</comment>
<evidence type="ECO:0000313" key="3">
    <source>
        <dbReference type="EMBL" id="MFC2926311.1"/>
    </source>
</evidence>
<evidence type="ECO:0000256" key="1">
    <source>
        <dbReference type="ARBA" id="ARBA00010201"/>
    </source>
</evidence>
<dbReference type="InterPro" id="IPR007214">
    <property type="entry name" value="YbaK/aa-tRNA-synth-assoc-dom"/>
</dbReference>
<dbReference type="InterPro" id="IPR036754">
    <property type="entry name" value="YbaK/aa-tRNA-synt-asso_dom_sf"/>
</dbReference>
<name>A0ABV6ZXV4_9PROT</name>
<dbReference type="EMBL" id="JBHRSV010000016">
    <property type="protein sequence ID" value="MFC2926311.1"/>
    <property type="molecule type" value="Genomic_DNA"/>
</dbReference>
<accession>A0ABV6ZXV4</accession>
<dbReference type="RefSeq" id="WP_343164623.1">
    <property type="nucleotide sequence ID" value="NZ_JBHRSV010000016.1"/>
</dbReference>
<proteinExistence type="inferred from homology"/>
<keyword evidence="4" id="KW-1185">Reference proteome</keyword>
<dbReference type="PANTHER" id="PTHR31423">
    <property type="entry name" value="YBAK DOMAIN-CONTAINING PROTEIN"/>
    <property type="match status" value="1"/>
</dbReference>
<sequence>MSETAPATRADLFALLDRLGIAHSTVDHDPVFTVEEGQAIKAAMPGGHTKNLFLDDGSGALVLVSALGETVIRVNRLHRVLGTKRFSFGKEEALYETLGVRPGSVTAFALMNDTEGRVRFVIDQALLATDPVNFHPLKNDATTAIAAADLVEFARATGHEPVIVDFDALAAGD</sequence>
<dbReference type="Proteomes" id="UP001595379">
    <property type="component" value="Unassembled WGS sequence"/>
</dbReference>
<dbReference type="CDD" id="cd04335">
    <property type="entry name" value="PrdX_deacylase"/>
    <property type="match status" value="1"/>
</dbReference>
<dbReference type="Pfam" id="PF04073">
    <property type="entry name" value="tRNA_edit"/>
    <property type="match status" value="1"/>
</dbReference>
<dbReference type="SUPFAM" id="SSF55826">
    <property type="entry name" value="YbaK/ProRS associated domain"/>
    <property type="match status" value="1"/>
</dbReference>
<dbReference type="InterPro" id="IPR040285">
    <property type="entry name" value="ProX/PRXD1"/>
</dbReference>
<protein>
    <submittedName>
        <fullName evidence="3">Prolyl-tRNA synthetase associated domain-containing protein</fullName>
    </submittedName>
</protein>
<feature type="domain" description="YbaK/aminoacyl-tRNA synthetase-associated" evidence="2">
    <location>
        <begin position="28"/>
        <end position="153"/>
    </location>
</feature>
<evidence type="ECO:0000259" key="2">
    <source>
        <dbReference type="Pfam" id="PF04073"/>
    </source>
</evidence>
<dbReference type="PANTHER" id="PTHR31423:SF3">
    <property type="entry name" value="PROLYL-TRNA SYNTHETASE ASSOCIATED DOMAIN-CONTAINING PROTEIN 1-RELATED"/>
    <property type="match status" value="1"/>
</dbReference>
<dbReference type="Gene3D" id="3.90.960.10">
    <property type="entry name" value="YbaK/aminoacyl-tRNA synthetase-associated domain"/>
    <property type="match status" value="1"/>
</dbReference>
<reference evidence="4" key="1">
    <citation type="journal article" date="2019" name="Int. J. Syst. Evol. Microbiol.">
        <title>The Global Catalogue of Microorganisms (GCM) 10K type strain sequencing project: providing services to taxonomists for standard genome sequencing and annotation.</title>
        <authorList>
            <consortium name="The Broad Institute Genomics Platform"/>
            <consortium name="The Broad Institute Genome Sequencing Center for Infectious Disease"/>
            <person name="Wu L."/>
            <person name="Ma J."/>
        </authorList>
    </citation>
    <scope>NUCLEOTIDE SEQUENCE [LARGE SCALE GENOMIC DNA]</scope>
    <source>
        <strain evidence="4">KCTC 52487</strain>
    </source>
</reference>
<comment type="caution">
    <text evidence="3">The sequence shown here is derived from an EMBL/GenBank/DDBJ whole genome shotgun (WGS) entry which is preliminary data.</text>
</comment>